<protein>
    <recommendedName>
        <fullName evidence="7">UPF0056 membrane protein</fullName>
    </recommendedName>
</protein>
<dbReference type="GO" id="GO:0005886">
    <property type="term" value="C:plasma membrane"/>
    <property type="evidence" value="ECO:0007669"/>
    <property type="project" value="UniProtKB-SubCell"/>
</dbReference>
<dbReference type="AlphaFoldDB" id="A0A395JUR9"/>
<sequence>MTFISAALLLFLVMDPLGNIPLYLTALKNVDPRRRLKVIMRELLIALLVMVVFLFSGQAFLSALHISEPALTATGGVILFLIAIKMIFPPESLVDPKNEEEPFIVPLAIPYVAGPSALATLLLIMNGEPEKWLTWLGALLAAWVVTGLILLAAGPLARILRNRGLIAIERLMGMILVAIAIQMLMNGIAEFVEVLAVKP</sequence>
<dbReference type="FunCoup" id="A0A395JUR9">
    <property type="interactions" value="4"/>
</dbReference>
<evidence type="ECO:0000256" key="2">
    <source>
        <dbReference type="ARBA" id="ARBA00009784"/>
    </source>
</evidence>
<evidence type="ECO:0000256" key="4">
    <source>
        <dbReference type="ARBA" id="ARBA00022692"/>
    </source>
</evidence>
<keyword evidence="4 7" id="KW-0812">Transmembrane</keyword>
<feature type="transmembrane region" description="Helical" evidence="7">
    <location>
        <begin position="173"/>
        <end position="197"/>
    </location>
</feature>
<dbReference type="InParanoid" id="A0A395JUR9"/>
<comment type="caution">
    <text evidence="8">The sequence shown here is derived from an EMBL/GenBank/DDBJ whole genome shotgun (WGS) entry which is preliminary data.</text>
</comment>
<evidence type="ECO:0000256" key="1">
    <source>
        <dbReference type="ARBA" id="ARBA00004651"/>
    </source>
</evidence>
<feature type="transmembrane region" description="Helical" evidence="7">
    <location>
        <begin position="70"/>
        <end position="88"/>
    </location>
</feature>
<dbReference type="Proteomes" id="UP000253083">
    <property type="component" value="Unassembled WGS sequence"/>
</dbReference>
<reference evidence="8 9" key="1">
    <citation type="submission" date="2018-06" db="EMBL/GenBank/DDBJ databases">
        <title>Genomic Encyclopedia of Type Strains, Phase IV (KMG-IV): sequencing the most valuable type-strain genomes for metagenomic binning, comparative biology and taxonomic classification.</title>
        <authorList>
            <person name="Goeker M."/>
        </authorList>
    </citation>
    <scope>NUCLEOTIDE SEQUENCE [LARGE SCALE GENOMIC DNA]</scope>
    <source>
        <strain evidence="8 9">DSM 24032</strain>
    </source>
</reference>
<keyword evidence="6 7" id="KW-0472">Membrane</keyword>
<dbReference type="InterPro" id="IPR002771">
    <property type="entry name" value="Multi_antbiot-R_MarC"/>
</dbReference>
<feature type="transmembrane region" description="Helical" evidence="7">
    <location>
        <begin position="103"/>
        <end position="125"/>
    </location>
</feature>
<dbReference type="PANTHER" id="PTHR33508:SF10">
    <property type="entry name" value="UPF0056 INNER MEMBRANE PROTEIN YHGN"/>
    <property type="match status" value="1"/>
</dbReference>
<evidence type="ECO:0000256" key="6">
    <source>
        <dbReference type="ARBA" id="ARBA00023136"/>
    </source>
</evidence>
<keyword evidence="9" id="KW-1185">Reference proteome</keyword>
<proteinExistence type="inferred from homology"/>
<evidence type="ECO:0000313" key="9">
    <source>
        <dbReference type="Proteomes" id="UP000253083"/>
    </source>
</evidence>
<dbReference type="EMBL" id="QNRT01000001">
    <property type="protein sequence ID" value="RBP53298.1"/>
    <property type="molecule type" value="Genomic_DNA"/>
</dbReference>
<dbReference type="OrthoDB" id="21094at2"/>
<dbReference type="Pfam" id="PF01914">
    <property type="entry name" value="MarC"/>
    <property type="match status" value="1"/>
</dbReference>
<feature type="transmembrane region" description="Helical" evidence="7">
    <location>
        <begin position="43"/>
        <end position="63"/>
    </location>
</feature>
<accession>A0A395JUR9</accession>
<comment type="subcellular location">
    <subcellularLocation>
        <location evidence="1 7">Cell membrane</location>
        <topology evidence="1 7">Multi-pass membrane protein</topology>
    </subcellularLocation>
</comment>
<organism evidence="8 9">
    <name type="scientific">Arenicella xantha</name>
    <dbReference type="NCBI Taxonomy" id="644221"/>
    <lineage>
        <taxon>Bacteria</taxon>
        <taxon>Pseudomonadati</taxon>
        <taxon>Pseudomonadota</taxon>
        <taxon>Gammaproteobacteria</taxon>
        <taxon>Arenicellales</taxon>
        <taxon>Arenicellaceae</taxon>
        <taxon>Arenicella</taxon>
    </lineage>
</organism>
<dbReference type="RefSeq" id="WP_113952883.1">
    <property type="nucleotide sequence ID" value="NZ_QNRT01000001.1"/>
</dbReference>
<evidence type="ECO:0000256" key="7">
    <source>
        <dbReference type="RuleBase" id="RU362048"/>
    </source>
</evidence>
<dbReference type="PANTHER" id="PTHR33508">
    <property type="entry name" value="UPF0056 MEMBRANE PROTEIN YHCE"/>
    <property type="match status" value="1"/>
</dbReference>
<evidence type="ECO:0000256" key="5">
    <source>
        <dbReference type="ARBA" id="ARBA00022989"/>
    </source>
</evidence>
<keyword evidence="5 7" id="KW-1133">Transmembrane helix</keyword>
<evidence type="ECO:0000313" key="8">
    <source>
        <dbReference type="EMBL" id="RBP53298.1"/>
    </source>
</evidence>
<comment type="caution">
    <text evidence="7">Lacks conserved residue(s) required for the propagation of feature annotation.</text>
</comment>
<keyword evidence="3" id="KW-1003">Cell membrane</keyword>
<gene>
    <name evidence="8" type="ORF">DFR28_101684</name>
</gene>
<name>A0A395JUR9_9GAMM</name>
<evidence type="ECO:0000256" key="3">
    <source>
        <dbReference type="ARBA" id="ARBA00022475"/>
    </source>
</evidence>
<comment type="similarity">
    <text evidence="2 7">Belongs to the UPF0056 (MarC) family.</text>
</comment>
<feature type="transmembrane region" description="Helical" evidence="7">
    <location>
        <begin position="132"/>
        <end position="153"/>
    </location>
</feature>